<feature type="transmembrane region" description="Helical" evidence="1">
    <location>
        <begin position="7"/>
        <end position="26"/>
    </location>
</feature>
<evidence type="ECO:0000313" key="2">
    <source>
        <dbReference type="EMBL" id="PWJ12610.1"/>
    </source>
</evidence>
<feature type="transmembrane region" description="Helical" evidence="1">
    <location>
        <begin position="79"/>
        <end position="100"/>
    </location>
</feature>
<comment type="caution">
    <text evidence="2">The sequence shown here is derived from an EMBL/GenBank/DDBJ whole genome shotgun (WGS) entry which is preliminary data.</text>
</comment>
<protein>
    <submittedName>
        <fullName evidence="2">Uncharacterized protein</fullName>
    </submittedName>
</protein>
<accession>A0A315XYB7</accession>
<dbReference type="Proteomes" id="UP000245720">
    <property type="component" value="Unassembled WGS sequence"/>
</dbReference>
<name>A0A315XYB7_RUMFL</name>
<dbReference type="OrthoDB" id="1823002at2"/>
<sequence>MKKYEKILIAVFGGCTVLSLSLLMLGKGLGYLDNLEEALPYYLMFGGVFGVIGVLVSWRLRKRREAGKAPISALYKVSFWLSFLPLAVLLIVGIAGAVGGSGFDWSVLWGTLVLYGILLGCILIPIFPFMLFWQVLYVAMSAKYKKLSP</sequence>
<keyword evidence="1" id="KW-1133">Transmembrane helix</keyword>
<dbReference type="EMBL" id="QGDI01000006">
    <property type="protein sequence ID" value="PWJ12610.1"/>
    <property type="molecule type" value="Genomic_DNA"/>
</dbReference>
<reference evidence="2 3" key="1">
    <citation type="submission" date="2018-05" db="EMBL/GenBank/DDBJ databases">
        <title>The Hungate 1000. A catalogue of reference genomes from the rumen microbiome.</title>
        <authorList>
            <person name="Kelly W."/>
        </authorList>
    </citation>
    <scope>NUCLEOTIDE SEQUENCE [LARGE SCALE GENOMIC DNA]</scope>
    <source>
        <strain evidence="2 3">SAb67</strain>
    </source>
</reference>
<gene>
    <name evidence="2" type="ORF">IE37_01693</name>
</gene>
<keyword evidence="1" id="KW-0472">Membrane</keyword>
<evidence type="ECO:0000313" key="3">
    <source>
        <dbReference type="Proteomes" id="UP000245720"/>
    </source>
</evidence>
<proteinExistence type="predicted"/>
<keyword evidence="1" id="KW-0812">Transmembrane</keyword>
<dbReference type="AlphaFoldDB" id="A0A315XYB7"/>
<dbReference type="RefSeq" id="WP_109726470.1">
    <property type="nucleotide sequence ID" value="NZ_QGDI01000006.1"/>
</dbReference>
<evidence type="ECO:0000256" key="1">
    <source>
        <dbReference type="SAM" id="Phobius"/>
    </source>
</evidence>
<feature type="transmembrane region" description="Helical" evidence="1">
    <location>
        <begin position="112"/>
        <end position="139"/>
    </location>
</feature>
<feature type="transmembrane region" description="Helical" evidence="1">
    <location>
        <begin position="38"/>
        <end position="58"/>
    </location>
</feature>
<organism evidence="2 3">
    <name type="scientific">Ruminococcus flavefaciens</name>
    <dbReference type="NCBI Taxonomy" id="1265"/>
    <lineage>
        <taxon>Bacteria</taxon>
        <taxon>Bacillati</taxon>
        <taxon>Bacillota</taxon>
        <taxon>Clostridia</taxon>
        <taxon>Eubacteriales</taxon>
        <taxon>Oscillospiraceae</taxon>
        <taxon>Ruminococcus</taxon>
    </lineage>
</organism>